<sequence>MALNVWLATHHQSESSPPVFAGCTVSLFYFSGFRCPTLIFLLGLELPTAWDPEVRGPLSLETDVWGFGCSIVEMLSGVQPWFEKSIPEIYQSVVIKKEKPRIPEVLPVFVFAWINTTAVSMLLYFLLFELHCEPYYVGQFVRFKATVLSPRFEWPQSMVQRKNFRNTPKWCLVATSHCLKAHHIGINARLKKNRPNSQDGPSRNSGLEEDGLVVPPGN</sequence>
<protein>
    <recommendedName>
        <fullName evidence="5">Protein kinase domain-containing protein</fullName>
    </recommendedName>
</protein>
<dbReference type="EMBL" id="JBBPBN010000021">
    <property type="protein sequence ID" value="KAK9014976.1"/>
    <property type="molecule type" value="Genomic_DNA"/>
</dbReference>
<dbReference type="SUPFAM" id="SSF56112">
    <property type="entry name" value="Protein kinase-like (PK-like)"/>
    <property type="match status" value="1"/>
</dbReference>
<comment type="caution">
    <text evidence="3">The sequence shown here is derived from an EMBL/GenBank/DDBJ whole genome shotgun (WGS) entry which is preliminary data.</text>
</comment>
<proteinExistence type="predicted"/>
<evidence type="ECO:0000256" key="2">
    <source>
        <dbReference type="SAM" id="Phobius"/>
    </source>
</evidence>
<keyword evidence="4" id="KW-1185">Reference proteome</keyword>
<keyword evidence="2" id="KW-0812">Transmembrane</keyword>
<feature type="region of interest" description="Disordered" evidence="1">
    <location>
        <begin position="190"/>
        <end position="218"/>
    </location>
</feature>
<keyword evidence="2" id="KW-1133">Transmembrane helix</keyword>
<dbReference type="Proteomes" id="UP001396334">
    <property type="component" value="Unassembled WGS sequence"/>
</dbReference>
<evidence type="ECO:0000313" key="4">
    <source>
        <dbReference type="Proteomes" id="UP001396334"/>
    </source>
</evidence>
<dbReference type="InterPro" id="IPR011009">
    <property type="entry name" value="Kinase-like_dom_sf"/>
</dbReference>
<feature type="compositionally biased region" description="Polar residues" evidence="1">
    <location>
        <begin position="195"/>
        <end position="205"/>
    </location>
</feature>
<gene>
    <name evidence="3" type="ORF">V6N11_006111</name>
</gene>
<dbReference type="PANTHER" id="PTHR47209">
    <property type="entry name" value="OS06G0639500 PROTEIN"/>
    <property type="match status" value="1"/>
</dbReference>
<name>A0ABR2RQ74_9ROSI</name>
<accession>A0ABR2RQ74</accession>
<reference evidence="3 4" key="1">
    <citation type="journal article" date="2024" name="G3 (Bethesda)">
        <title>Genome assembly of Hibiscus sabdariffa L. provides insights into metabolisms of medicinal natural products.</title>
        <authorList>
            <person name="Kim T."/>
        </authorList>
    </citation>
    <scope>NUCLEOTIDE SEQUENCE [LARGE SCALE GENOMIC DNA]</scope>
    <source>
        <strain evidence="3">TK-2024</strain>
        <tissue evidence="3">Old leaves</tissue>
    </source>
</reference>
<feature type="transmembrane region" description="Helical" evidence="2">
    <location>
        <begin position="105"/>
        <end position="127"/>
    </location>
</feature>
<dbReference type="InterPro" id="IPR053293">
    <property type="entry name" value="OCM_Kinase"/>
</dbReference>
<dbReference type="Gene3D" id="1.10.510.10">
    <property type="entry name" value="Transferase(Phosphotransferase) domain 1"/>
    <property type="match status" value="1"/>
</dbReference>
<evidence type="ECO:0000313" key="3">
    <source>
        <dbReference type="EMBL" id="KAK9014976.1"/>
    </source>
</evidence>
<evidence type="ECO:0008006" key="5">
    <source>
        <dbReference type="Google" id="ProtNLM"/>
    </source>
</evidence>
<dbReference type="PANTHER" id="PTHR47209:SF10">
    <property type="entry name" value="E3 UBIQUITIN-PROTEIN LIGASE KEG-LIKE"/>
    <property type="match status" value="1"/>
</dbReference>
<evidence type="ECO:0000256" key="1">
    <source>
        <dbReference type="SAM" id="MobiDB-lite"/>
    </source>
</evidence>
<keyword evidence="2" id="KW-0472">Membrane</keyword>
<organism evidence="3 4">
    <name type="scientific">Hibiscus sabdariffa</name>
    <name type="common">roselle</name>
    <dbReference type="NCBI Taxonomy" id="183260"/>
    <lineage>
        <taxon>Eukaryota</taxon>
        <taxon>Viridiplantae</taxon>
        <taxon>Streptophyta</taxon>
        <taxon>Embryophyta</taxon>
        <taxon>Tracheophyta</taxon>
        <taxon>Spermatophyta</taxon>
        <taxon>Magnoliopsida</taxon>
        <taxon>eudicotyledons</taxon>
        <taxon>Gunneridae</taxon>
        <taxon>Pentapetalae</taxon>
        <taxon>rosids</taxon>
        <taxon>malvids</taxon>
        <taxon>Malvales</taxon>
        <taxon>Malvaceae</taxon>
        <taxon>Malvoideae</taxon>
        <taxon>Hibiscus</taxon>
    </lineage>
</organism>